<dbReference type="InterPro" id="IPR001763">
    <property type="entry name" value="Rhodanese-like_dom"/>
</dbReference>
<dbReference type="InterPro" id="IPR001279">
    <property type="entry name" value="Metallo-B-lactamas"/>
</dbReference>
<dbReference type="GO" id="GO:0070813">
    <property type="term" value="P:hydrogen sulfide metabolic process"/>
    <property type="evidence" value="ECO:0007669"/>
    <property type="project" value="TreeGrafter"/>
</dbReference>
<name>A0A6J7CQ48_9ZZZZ</name>
<dbReference type="SMART" id="SM00450">
    <property type="entry name" value="RHOD"/>
    <property type="match status" value="1"/>
</dbReference>
<dbReference type="InterPro" id="IPR036873">
    <property type="entry name" value="Rhodanese-like_dom_sf"/>
</dbReference>
<dbReference type="SUPFAM" id="SSF56281">
    <property type="entry name" value="Metallo-hydrolase/oxidoreductase"/>
    <property type="match status" value="1"/>
</dbReference>
<dbReference type="EMBL" id="CAFBLN010000004">
    <property type="protein sequence ID" value="CAB4860497.1"/>
    <property type="molecule type" value="Genomic_DNA"/>
</dbReference>
<sequence>MVSTPNITTAESLLPLLGTAHSPFLLDVREPDEFADWVIPGAVNIPLGQLEARLAEVPSDRGIVVICAKGARAHSGAAMLAVRGITASVMDGGMSAWATTYDSVEVTLAAATVIQLRRRGKGCLSYLIGAGTAAAVIDPSTDIDRYTSLASHHGFRITHVFDTHLHADHVSGGRALAEATGATLVLNPADTFHYPYTPLTDGLSVELEHNVHLTVEAVSAPGHTQGSTVYRLGDAALFTGDTLFLESVGRPDLADQAEEFAHALYATLHTRILTLADDILIFPAHWGDAVPVTFGELVTARLGDLRPVLPALAYSEEDFVNWALTHVKDRPPNYIEIVKFNAGMSTLSAEEISEMELGPNRCAIA</sequence>
<dbReference type="PANTHER" id="PTHR43084">
    <property type="entry name" value="PERSULFIDE DIOXYGENASE ETHE1"/>
    <property type="match status" value="1"/>
</dbReference>
<protein>
    <submittedName>
        <fullName evidence="2">Unannotated protein</fullName>
    </submittedName>
</protein>
<dbReference type="Pfam" id="PF00581">
    <property type="entry name" value="Rhodanese"/>
    <property type="match status" value="1"/>
</dbReference>
<dbReference type="InterPro" id="IPR044528">
    <property type="entry name" value="POD-like_MBL-fold"/>
</dbReference>
<dbReference type="Gene3D" id="3.40.250.10">
    <property type="entry name" value="Rhodanese-like domain"/>
    <property type="match status" value="1"/>
</dbReference>
<evidence type="ECO:0000313" key="2">
    <source>
        <dbReference type="EMBL" id="CAB4860497.1"/>
    </source>
</evidence>
<organism evidence="2">
    <name type="scientific">freshwater metagenome</name>
    <dbReference type="NCBI Taxonomy" id="449393"/>
    <lineage>
        <taxon>unclassified sequences</taxon>
        <taxon>metagenomes</taxon>
        <taxon>ecological metagenomes</taxon>
    </lineage>
</organism>
<dbReference type="AlphaFoldDB" id="A0A6J7CQ48"/>
<dbReference type="InterPro" id="IPR036866">
    <property type="entry name" value="RibonucZ/Hydroxyglut_hydro"/>
</dbReference>
<dbReference type="Pfam" id="PF00753">
    <property type="entry name" value="Lactamase_B"/>
    <property type="match status" value="1"/>
</dbReference>
<dbReference type="GO" id="GO:0050313">
    <property type="term" value="F:sulfur dioxygenase activity"/>
    <property type="evidence" value="ECO:0007669"/>
    <property type="project" value="InterPro"/>
</dbReference>
<dbReference type="GO" id="GO:0006749">
    <property type="term" value="P:glutathione metabolic process"/>
    <property type="evidence" value="ECO:0007669"/>
    <property type="project" value="InterPro"/>
</dbReference>
<accession>A0A6J7CQ48</accession>
<gene>
    <name evidence="2" type="ORF">UFOPK3381_00225</name>
</gene>
<feature type="domain" description="Rhodanese" evidence="1">
    <location>
        <begin position="19"/>
        <end position="106"/>
    </location>
</feature>
<dbReference type="PROSITE" id="PS50206">
    <property type="entry name" value="RHODANESE_3"/>
    <property type="match status" value="1"/>
</dbReference>
<proteinExistence type="predicted"/>
<dbReference type="CDD" id="cd07724">
    <property type="entry name" value="POD-like_MBL-fold"/>
    <property type="match status" value="1"/>
</dbReference>
<dbReference type="CDD" id="cd00158">
    <property type="entry name" value="RHOD"/>
    <property type="match status" value="1"/>
</dbReference>
<dbReference type="Gene3D" id="3.60.15.10">
    <property type="entry name" value="Ribonuclease Z/Hydroxyacylglutathione hydrolase-like"/>
    <property type="match status" value="1"/>
</dbReference>
<evidence type="ECO:0000259" key="1">
    <source>
        <dbReference type="PROSITE" id="PS50206"/>
    </source>
</evidence>
<dbReference type="SUPFAM" id="SSF52821">
    <property type="entry name" value="Rhodanese/Cell cycle control phosphatase"/>
    <property type="match status" value="1"/>
</dbReference>
<dbReference type="PANTHER" id="PTHR43084:SF7">
    <property type="entry name" value="BETA-LACTAMASE DOMAIN PROTEIN"/>
    <property type="match status" value="1"/>
</dbReference>
<dbReference type="InterPro" id="IPR051682">
    <property type="entry name" value="Mito_Persulfide_Diox"/>
</dbReference>
<reference evidence="2" key="1">
    <citation type="submission" date="2020-05" db="EMBL/GenBank/DDBJ databases">
        <authorList>
            <person name="Chiriac C."/>
            <person name="Salcher M."/>
            <person name="Ghai R."/>
            <person name="Kavagutti S V."/>
        </authorList>
    </citation>
    <scope>NUCLEOTIDE SEQUENCE</scope>
</reference>
<dbReference type="SMART" id="SM00849">
    <property type="entry name" value="Lactamase_B"/>
    <property type="match status" value="1"/>
</dbReference>